<dbReference type="AlphaFoldDB" id="A0AB33AIG9"/>
<geneLocation type="plasmid" evidence="1 2">
    <name>1</name>
</geneLocation>
<evidence type="ECO:0000313" key="1">
    <source>
        <dbReference type="EMBL" id="AGM31595.1"/>
    </source>
</evidence>
<gene>
    <name evidence="1" type="ORF">MASS_1p0035</name>
</gene>
<name>A0AB33AIG9_9MYCO</name>
<reference evidence="1 2" key="1">
    <citation type="journal article" date="2013" name="Genome Announc.">
        <title>Complete Genome Sequence of Mycobacterium massiliense Clinical Strain Asan 50594, Belonging to the Type II Genotype.</title>
        <authorList>
            <person name="Kim B.J."/>
            <person name="Kim B.R."/>
            <person name="Hong S.H."/>
            <person name="Seok S.H."/>
            <person name="Kook Y.H."/>
            <person name="Kim B.J."/>
        </authorList>
    </citation>
    <scope>NUCLEOTIDE SEQUENCE [LARGE SCALE GENOMIC DNA]</scope>
    <source>
        <strain evidence="1 2">50594</strain>
    </source>
</reference>
<dbReference type="EMBL" id="CP004375">
    <property type="protein sequence ID" value="AGM31595.1"/>
    <property type="molecule type" value="Genomic_DNA"/>
</dbReference>
<evidence type="ECO:0000313" key="2">
    <source>
        <dbReference type="Proteomes" id="UP000013961"/>
    </source>
</evidence>
<sequence>MAAPTRAETAAVGVVAALQALARPDVASAGDALHWLVASSRKRGSVVSATNIAWGKNTSNVLTGVQLTALGPLLKPSDQLRYRVGTRLPAQPVPGTGRTATLVRRLPAMLWPIWSLPLAIKNCHQRQLRPALSSILLLVSSRVNLDEAAGLLNVPIEGRAVSRVLQLLERQVEWPSIRTALIGMADYLADTDVPIDYQRRRRSDYSTLLPDTAWRQICRDTATPGPSPARARIARCYLFERLSGQPASTSPWALDHGAFRTKTADFPRHLTPELAEALNTHAHDFLTDQHIDEPVTWQPPNTVLDGLDLPGPDPATVDIARLHLVMGTGGTKLGSAAHCLDTRLDTVRYLLETYPVPRPDPTPGQSLPTSYNRAYATAKAALPQHFLFDLYENQRMSLRDIAEAVGVSRQIVARLAKDYGLPLREPGRQGQVPGRGVRRRRAILRRGGSGGQCRRGVLLFCRGLVDTA</sequence>
<protein>
    <submittedName>
        <fullName evidence="1">Regulatory helix-turn-helix protein, lysR family</fullName>
    </submittedName>
</protein>
<organism evidence="1 2">
    <name type="scientific">Mycobacteroides abscessus subsp. bolletii 50594</name>
    <dbReference type="NCBI Taxonomy" id="1303024"/>
    <lineage>
        <taxon>Bacteria</taxon>
        <taxon>Bacillati</taxon>
        <taxon>Actinomycetota</taxon>
        <taxon>Actinomycetes</taxon>
        <taxon>Mycobacteriales</taxon>
        <taxon>Mycobacteriaceae</taxon>
        <taxon>Mycobacteroides</taxon>
        <taxon>Mycobacteroides abscessus</taxon>
    </lineage>
</organism>
<proteinExistence type="predicted"/>
<accession>A0AB33AIG9</accession>
<dbReference type="KEGG" id="mabb:MASS_1p0035"/>
<dbReference type="Proteomes" id="UP000013961">
    <property type="component" value="Plasmid 1"/>
</dbReference>
<keyword evidence="1" id="KW-0614">Plasmid</keyword>